<dbReference type="Gramene" id="C.cajan_04642.t">
    <property type="protein sequence ID" value="C.cajan_04642.t.cds1"/>
    <property type="gene ID" value="C.cajan_04642"/>
</dbReference>
<evidence type="ECO:0000313" key="3">
    <source>
        <dbReference type="Proteomes" id="UP000075243"/>
    </source>
</evidence>
<feature type="domain" description="DUF8040" evidence="1">
    <location>
        <begin position="1"/>
        <end position="39"/>
    </location>
</feature>
<evidence type="ECO:0000313" key="2">
    <source>
        <dbReference type="EMBL" id="KYP72176.1"/>
    </source>
</evidence>
<reference evidence="2 3" key="1">
    <citation type="journal article" date="2012" name="Nat. Biotechnol.">
        <title>Draft genome sequence of pigeonpea (Cajanus cajan), an orphan legume crop of resource-poor farmers.</title>
        <authorList>
            <person name="Varshney R.K."/>
            <person name="Chen W."/>
            <person name="Li Y."/>
            <person name="Bharti A.K."/>
            <person name="Saxena R.K."/>
            <person name="Schlueter J.A."/>
            <person name="Donoghue M.T."/>
            <person name="Azam S."/>
            <person name="Fan G."/>
            <person name="Whaley A.M."/>
            <person name="Farmer A.D."/>
            <person name="Sheridan J."/>
            <person name="Iwata A."/>
            <person name="Tuteja R."/>
            <person name="Penmetsa R.V."/>
            <person name="Wu W."/>
            <person name="Upadhyaya H.D."/>
            <person name="Yang S.P."/>
            <person name="Shah T."/>
            <person name="Saxena K.B."/>
            <person name="Michael T."/>
            <person name="McCombie W.R."/>
            <person name="Yang B."/>
            <person name="Zhang G."/>
            <person name="Yang H."/>
            <person name="Wang J."/>
            <person name="Spillane C."/>
            <person name="Cook D.R."/>
            <person name="May G.D."/>
            <person name="Xu X."/>
            <person name="Jackson S.A."/>
        </authorList>
    </citation>
    <scope>NUCLEOTIDE SEQUENCE [LARGE SCALE GENOMIC DNA]</scope>
    <source>
        <strain evidence="3">cv. Asha</strain>
    </source>
</reference>
<accession>A0A151TYP7</accession>
<dbReference type="EMBL" id="CM003604">
    <property type="protein sequence ID" value="KYP72176.1"/>
    <property type="molecule type" value="Genomic_DNA"/>
</dbReference>
<organism evidence="2 3">
    <name type="scientific">Cajanus cajan</name>
    <name type="common">Pigeon pea</name>
    <name type="synonym">Cajanus indicus</name>
    <dbReference type="NCBI Taxonomy" id="3821"/>
    <lineage>
        <taxon>Eukaryota</taxon>
        <taxon>Viridiplantae</taxon>
        <taxon>Streptophyta</taxon>
        <taxon>Embryophyta</taxon>
        <taxon>Tracheophyta</taxon>
        <taxon>Spermatophyta</taxon>
        <taxon>Magnoliopsida</taxon>
        <taxon>eudicotyledons</taxon>
        <taxon>Gunneridae</taxon>
        <taxon>Pentapetalae</taxon>
        <taxon>rosids</taxon>
        <taxon>fabids</taxon>
        <taxon>Fabales</taxon>
        <taxon>Fabaceae</taxon>
        <taxon>Papilionoideae</taxon>
        <taxon>50 kb inversion clade</taxon>
        <taxon>NPAAA clade</taxon>
        <taxon>indigoferoid/millettioid clade</taxon>
        <taxon>Phaseoleae</taxon>
        <taxon>Cajanus</taxon>
    </lineage>
</organism>
<dbReference type="AlphaFoldDB" id="A0A151TYP7"/>
<sequence>MFMHILAHNLKYRVFHFSYCRSKETISRQFNNVLQAIMKVSKEYLKFHDYNLEGLEANKWR</sequence>
<protein>
    <recommendedName>
        <fullName evidence="1">DUF8040 domain-containing protein</fullName>
    </recommendedName>
</protein>
<evidence type="ECO:0000259" key="1">
    <source>
        <dbReference type="Pfam" id="PF26138"/>
    </source>
</evidence>
<name>A0A151TYP7_CAJCA</name>
<dbReference type="Pfam" id="PF26138">
    <property type="entry name" value="DUF8040"/>
    <property type="match status" value="1"/>
</dbReference>
<proteinExistence type="predicted"/>
<dbReference type="InterPro" id="IPR058353">
    <property type="entry name" value="DUF8040"/>
</dbReference>
<dbReference type="Proteomes" id="UP000075243">
    <property type="component" value="Chromosome 2"/>
</dbReference>
<keyword evidence="3" id="KW-1185">Reference proteome</keyword>
<gene>
    <name evidence="2" type="ORF">KK1_004760</name>
</gene>